<name>A0A9N9P4A7_9GLOM</name>
<protein>
    <submittedName>
        <fullName evidence="1">282_t:CDS:1</fullName>
    </submittedName>
</protein>
<proteinExistence type="predicted"/>
<dbReference type="Proteomes" id="UP000789405">
    <property type="component" value="Unassembled WGS sequence"/>
</dbReference>
<sequence>MHTYNPLIIPDTIAEIVQKLSLEDLNKFCWINRTWYKEIQHELRKRWEIQVLKGYKLGLERDKKISEAQEKYSDDEVIQGYIEFGIANNYWGKQFKSAKKQVEIEKYMLVNGMISKSEKEIVKFNIQQIKNNAIPWDSIEDWDLAELEDWDDLPELIKQA</sequence>
<dbReference type="EMBL" id="CAJVPY010026467">
    <property type="protein sequence ID" value="CAG8789818.1"/>
    <property type="molecule type" value="Genomic_DNA"/>
</dbReference>
<accession>A0A9N9P4A7</accession>
<gene>
    <name evidence="1" type="ORF">DERYTH_LOCUS21184</name>
</gene>
<dbReference type="AlphaFoldDB" id="A0A9N9P4A7"/>
<dbReference type="OrthoDB" id="2420498at2759"/>
<keyword evidence="2" id="KW-1185">Reference proteome</keyword>
<evidence type="ECO:0000313" key="1">
    <source>
        <dbReference type="EMBL" id="CAG8789818.1"/>
    </source>
</evidence>
<organism evidence="1 2">
    <name type="scientific">Dentiscutata erythropus</name>
    <dbReference type="NCBI Taxonomy" id="1348616"/>
    <lineage>
        <taxon>Eukaryota</taxon>
        <taxon>Fungi</taxon>
        <taxon>Fungi incertae sedis</taxon>
        <taxon>Mucoromycota</taxon>
        <taxon>Glomeromycotina</taxon>
        <taxon>Glomeromycetes</taxon>
        <taxon>Diversisporales</taxon>
        <taxon>Gigasporaceae</taxon>
        <taxon>Dentiscutata</taxon>
    </lineage>
</organism>
<evidence type="ECO:0000313" key="2">
    <source>
        <dbReference type="Proteomes" id="UP000789405"/>
    </source>
</evidence>
<comment type="caution">
    <text evidence="1">The sequence shown here is derived from an EMBL/GenBank/DDBJ whole genome shotgun (WGS) entry which is preliminary data.</text>
</comment>
<reference evidence="1" key="1">
    <citation type="submission" date="2021-06" db="EMBL/GenBank/DDBJ databases">
        <authorList>
            <person name="Kallberg Y."/>
            <person name="Tangrot J."/>
            <person name="Rosling A."/>
        </authorList>
    </citation>
    <scope>NUCLEOTIDE SEQUENCE</scope>
    <source>
        <strain evidence="1">MA453B</strain>
    </source>
</reference>